<feature type="transmembrane region" description="Helical" evidence="1">
    <location>
        <begin position="21"/>
        <end position="39"/>
    </location>
</feature>
<evidence type="ECO:0000256" key="1">
    <source>
        <dbReference type="SAM" id="Phobius"/>
    </source>
</evidence>
<feature type="transmembrane region" description="Helical" evidence="1">
    <location>
        <begin position="134"/>
        <end position="151"/>
    </location>
</feature>
<comment type="caution">
    <text evidence="2">The sequence shown here is derived from an EMBL/GenBank/DDBJ whole genome shotgun (WGS) entry which is preliminary data.</text>
</comment>
<dbReference type="Proteomes" id="UP001301012">
    <property type="component" value="Unassembled WGS sequence"/>
</dbReference>
<gene>
    <name evidence="2" type="ORF">QOZ84_07405</name>
</gene>
<dbReference type="RefSeq" id="WP_284132314.1">
    <property type="nucleotide sequence ID" value="NZ_JASKYM010000002.1"/>
</dbReference>
<feature type="transmembrane region" description="Helical" evidence="1">
    <location>
        <begin position="45"/>
        <end position="65"/>
    </location>
</feature>
<accession>A0ABT7E8Y0</accession>
<feature type="transmembrane region" description="Helical" evidence="1">
    <location>
        <begin position="157"/>
        <end position="174"/>
    </location>
</feature>
<feature type="transmembrane region" description="Helical" evidence="1">
    <location>
        <begin position="103"/>
        <end position="122"/>
    </location>
</feature>
<evidence type="ECO:0000313" key="3">
    <source>
        <dbReference type="Proteomes" id="UP001301012"/>
    </source>
</evidence>
<reference evidence="2 3" key="1">
    <citation type="submission" date="2023-05" db="EMBL/GenBank/DDBJ databases">
        <title>Rombocin, a short stable natural nisin variant, displays selective antimicrobial activity against Listeria monocytogenes and employs dual mode of action to kill target bacterial strains.</title>
        <authorList>
            <person name="Wambui J."/>
            <person name="Stephan R."/>
            <person name="Kuipers O.P."/>
        </authorList>
    </citation>
    <scope>NUCLEOTIDE SEQUENCE [LARGE SCALE GENOMIC DNA]</scope>
    <source>
        <strain evidence="2 3">RC002</strain>
    </source>
</reference>
<proteinExistence type="predicted"/>
<organism evidence="2 3">
    <name type="scientific">Romboutsia sedimentorum</name>
    <dbReference type="NCBI Taxonomy" id="1368474"/>
    <lineage>
        <taxon>Bacteria</taxon>
        <taxon>Bacillati</taxon>
        <taxon>Bacillota</taxon>
        <taxon>Clostridia</taxon>
        <taxon>Peptostreptococcales</taxon>
        <taxon>Peptostreptococcaceae</taxon>
        <taxon>Romboutsia</taxon>
    </lineage>
</organism>
<protein>
    <submittedName>
        <fullName evidence="2">DUF308 domain-containing protein</fullName>
    </submittedName>
</protein>
<name>A0ABT7E8Y0_9FIRM</name>
<feature type="transmembrane region" description="Helical" evidence="1">
    <location>
        <begin position="77"/>
        <end position="97"/>
    </location>
</feature>
<keyword evidence="1" id="KW-0472">Membrane</keyword>
<dbReference type="InterPro" id="IPR005325">
    <property type="entry name" value="DUF308_memb"/>
</dbReference>
<evidence type="ECO:0000313" key="2">
    <source>
        <dbReference type="EMBL" id="MDK2563372.1"/>
    </source>
</evidence>
<dbReference type="EMBL" id="JASKYM010000002">
    <property type="protein sequence ID" value="MDK2563372.1"/>
    <property type="molecule type" value="Genomic_DNA"/>
</dbReference>
<sequence>MFQIFNINFDNIYKKENCNKFIIMGVLFLALGTLSFFYKGIGIKIVSWILAIALLFAAYLNLKNINELRRYAPKNEIAPFIRIQLILLVGALLLIVFPNKIQGIMSSLFGIYLIFSQLSKILKSRNNPYFKLGFWRIFELLFGFVLVFSPFFLSRFIASILSLLIIFLGVYLLSTGNRLRR</sequence>
<keyword evidence="3" id="KW-1185">Reference proteome</keyword>
<keyword evidence="1" id="KW-0812">Transmembrane</keyword>
<keyword evidence="1" id="KW-1133">Transmembrane helix</keyword>
<dbReference type="Pfam" id="PF03729">
    <property type="entry name" value="DUF308"/>
    <property type="match status" value="1"/>
</dbReference>